<dbReference type="Proteomes" id="UP000188820">
    <property type="component" value="Unassembled WGS sequence"/>
</dbReference>
<evidence type="ECO:0000259" key="2">
    <source>
        <dbReference type="Pfam" id="PF00005"/>
    </source>
</evidence>
<keyword evidence="3" id="KW-0067">ATP-binding</keyword>
<keyword evidence="1" id="KW-0813">Transport</keyword>
<dbReference type="Gene3D" id="3.40.50.300">
    <property type="entry name" value="P-loop containing nucleotide triphosphate hydrolases"/>
    <property type="match status" value="1"/>
</dbReference>
<dbReference type="PANTHER" id="PTHR43875:SF3">
    <property type="entry name" value="MALTOSE_MALTODEXTRIN IMPORT ATP-BINDING PROTEIN MALK"/>
    <property type="match status" value="1"/>
</dbReference>
<dbReference type="InterPro" id="IPR047641">
    <property type="entry name" value="ABC_transpr_MalK/UgpC-like"/>
</dbReference>
<evidence type="ECO:0000256" key="1">
    <source>
        <dbReference type="ARBA" id="ARBA00022597"/>
    </source>
</evidence>
<dbReference type="EMBL" id="MLAA01000008">
    <property type="protein sequence ID" value="OOF70762.1"/>
    <property type="molecule type" value="Genomic_DNA"/>
</dbReference>
<name>A0ABX3KYM2_9PAST</name>
<accession>A0ABX3KYM2</accession>
<keyword evidence="4" id="KW-1185">Reference proteome</keyword>
<dbReference type="InterPro" id="IPR003439">
    <property type="entry name" value="ABC_transporter-like_ATP-bd"/>
</dbReference>
<dbReference type="SUPFAM" id="SSF52540">
    <property type="entry name" value="P-loop containing nucleoside triphosphate hydrolases"/>
    <property type="match status" value="1"/>
</dbReference>
<keyword evidence="1" id="KW-0762">Sugar transport</keyword>
<dbReference type="GO" id="GO:0005524">
    <property type="term" value="F:ATP binding"/>
    <property type="evidence" value="ECO:0007669"/>
    <property type="project" value="UniProtKB-KW"/>
</dbReference>
<sequence length="65" mass="6927">MANVSLRNVGKSYGNIHIAKDVNLDISEGEFVVFVGPSGCGKSTLLRMIAGLEDITIGDLYIGEQ</sequence>
<dbReference type="Pfam" id="PF00005">
    <property type="entry name" value="ABC_tran"/>
    <property type="match status" value="1"/>
</dbReference>
<evidence type="ECO:0000313" key="3">
    <source>
        <dbReference type="EMBL" id="OOF70762.1"/>
    </source>
</evidence>
<feature type="domain" description="ABC transporter" evidence="2">
    <location>
        <begin position="20"/>
        <end position="62"/>
    </location>
</feature>
<evidence type="ECO:0000313" key="4">
    <source>
        <dbReference type="Proteomes" id="UP000188820"/>
    </source>
</evidence>
<comment type="caution">
    <text evidence="3">The sequence shown here is derived from an EMBL/GenBank/DDBJ whole genome shotgun (WGS) entry which is preliminary data.</text>
</comment>
<dbReference type="PANTHER" id="PTHR43875">
    <property type="entry name" value="MALTODEXTRIN IMPORT ATP-BINDING PROTEIN MSMX"/>
    <property type="match status" value="1"/>
</dbReference>
<protein>
    <submittedName>
        <fullName evidence="3">ABC transporter ATP-binding protein</fullName>
    </submittedName>
</protein>
<organism evidence="3 4">
    <name type="scientific">Rodentibacter caecimuris</name>
    <dbReference type="NCBI Taxonomy" id="1796644"/>
    <lineage>
        <taxon>Bacteria</taxon>
        <taxon>Pseudomonadati</taxon>
        <taxon>Pseudomonadota</taxon>
        <taxon>Gammaproteobacteria</taxon>
        <taxon>Pasteurellales</taxon>
        <taxon>Pasteurellaceae</taxon>
        <taxon>Rodentibacter</taxon>
    </lineage>
</organism>
<gene>
    <name evidence="3" type="ORF">BKG89_02960</name>
</gene>
<reference evidence="3 4" key="1">
    <citation type="submission" date="2016-10" db="EMBL/GenBank/DDBJ databases">
        <title>Rodentibacter gen. nov. and new species.</title>
        <authorList>
            <person name="Christensen H."/>
        </authorList>
    </citation>
    <scope>NUCLEOTIDE SEQUENCE [LARGE SCALE GENOMIC DNA]</scope>
    <source>
        <strain evidence="3 4">1998236014</strain>
    </source>
</reference>
<proteinExistence type="predicted"/>
<dbReference type="InterPro" id="IPR027417">
    <property type="entry name" value="P-loop_NTPase"/>
</dbReference>
<keyword evidence="3" id="KW-0547">Nucleotide-binding</keyword>